<keyword evidence="2" id="KW-1185">Reference proteome</keyword>
<evidence type="ECO:0000313" key="1">
    <source>
        <dbReference type="EMBL" id="BCU69615.1"/>
    </source>
</evidence>
<dbReference type="KEGG" id="csty:KN1_09120"/>
<organism evidence="1 2">
    <name type="scientific">Stygiolobus caldivivus</name>
    <dbReference type="NCBI Taxonomy" id="2824673"/>
    <lineage>
        <taxon>Archaea</taxon>
        <taxon>Thermoproteota</taxon>
        <taxon>Thermoprotei</taxon>
        <taxon>Sulfolobales</taxon>
        <taxon>Sulfolobaceae</taxon>
        <taxon>Stygiolobus</taxon>
    </lineage>
</organism>
<name>A0A8D5ZIQ8_9CREN</name>
<dbReference type="AlphaFoldDB" id="A0A8D5ZIQ8"/>
<dbReference type="Proteomes" id="UP000825123">
    <property type="component" value="Chromosome"/>
</dbReference>
<dbReference type="EMBL" id="AP024597">
    <property type="protein sequence ID" value="BCU69615.1"/>
    <property type="molecule type" value="Genomic_DNA"/>
</dbReference>
<accession>A0A8D5ZIQ8</accession>
<dbReference type="InterPro" id="IPR006783">
    <property type="entry name" value="Transposase_ISC1217"/>
</dbReference>
<protein>
    <recommendedName>
        <fullName evidence="3">Transposase</fullName>
    </recommendedName>
</protein>
<dbReference type="Pfam" id="PF04693">
    <property type="entry name" value="DDE_Tnp_2"/>
    <property type="match status" value="1"/>
</dbReference>
<gene>
    <name evidence="1" type="ORF">KN1_09120</name>
</gene>
<evidence type="ECO:0000313" key="2">
    <source>
        <dbReference type="Proteomes" id="UP000825123"/>
    </source>
</evidence>
<proteinExistence type="predicted"/>
<sequence>MKNVKHEKFINNENELHKAKNEFIKAFNFLVGILVMAGLNKRTALSLALTPITGGRASIRNTSKTFQLNYPNLLEALERLENAWEDYLQTLRKQITGPVIVITDDTFDHKPYSRVKGTASKHGNYYIWCSTHAKYEPGVQVLTIAIHDLTTGKTYLVGAFPYTTRKTWESGMVN</sequence>
<reference evidence="1 2" key="1">
    <citation type="submission" date="2021-04" db="EMBL/GenBank/DDBJ databases">
        <title>Complete genome sequence of Stygiolobus sp. KN-1.</title>
        <authorList>
            <person name="Nakamura K."/>
            <person name="Sakai H."/>
            <person name="Kurosawa N."/>
        </authorList>
    </citation>
    <scope>NUCLEOTIDE SEQUENCE [LARGE SCALE GENOMIC DNA]</scope>
    <source>
        <strain evidence="1 2">KN-1</strain>
    </source>
</reference>
<evidence type="ECO:0008006" key="3">
    <source>
        <dbReference type="Google" id="ProtNLM"/>
    </source>
</evidence>